<gene>
    <name evidence="2" type="ORF">SAMN04488026_104839</name>
</gene>
<accession>A0A1G9DPH9</accession>
<proteinExistence type="predicted"/>
<dbReference type="Pfam" id="PF07510">
    <property type="entry name" value="GmrSD_C"/>
    <property type="match status" value="1"/>
</dbReference>
<dbReference type="STRING" id="571298.SAMN04488026_104839"/>
<dbReference type="InterPro" id="IPR011089">
    <property type="entry name" value="GmrSD_C"/>
</dbReference>
<protein>
    <recommendedName>
        <fullName evidence="1">GmrSD restriction endonucleases C-terminal domain-containing protein</fullName>
    </recommendedName>
</protein>
<feature type="domain" description="GmrSD restriction endonucleases C-terminal" evidence="1">
    <location>
        <begin position="167"/>
        <end position="295"/>
    </location>
</feature>
<sequence>MGAVHTDLEKFLFPYGLVHDSSITKAELFQTLRKIWGDGTDPRQVIQSMDNFTDTFFVLQTGDLADSIPEDLGKALRDLHDMGAPSSVFPFFLKLVDAVNADEVAEEMATESARLVESFLFRRAISGFEPTGLHAVFKGLWGEASEHGFSVEMVKTAISRRSTVPWPNDTEFEKAVLEGSLYGKRVAKYARRQFELSADGESPIDDFQIEHILPVKPGPDWVIKDEEEAASLKHSWGNLIPLTSSMNPALSNSGFDAKAAEYRGSIFASARSIATDHTNWSTDSIRRRSKLIAAWAKTRWPHSRA</sequence>
<dbReference type="AlphaFoldDB" id="A0A1G9DPH9"/>
<dbReference type="Proteomes" id="UP000199382">
    <property type="component" value="Unassembled WGS sequence"/>
</dbReference>
<reference evidence="2 3" key="1">
    <citation type="submission" date="2016-10" db="EMBL/GenBank/DDBJ databases">
        <authorList>
            <person name="de Groot N.N."/>
        </authorList>
    </citation>
    <scope>NUCLEOTIDE SEQUENCE [LARGE SCALE GENOMIC DNA]</scope>
    <source>
        <strain evidence="2 3">DSM 25294</strain>
    </source>
</reference>
<organism evidence="2 3">
    <name type="scientific">Aliiruegeria lutimaris</name>
    <dbReference type="NCBI Taxonomy" id="571298"/>
    <lineage>
        <taxon>Bacteria</taxon>
        <taxon>Pseudomonadati</taxon>
        <taxon>Pseudomonadota</taxon>
        <taxon>Alphaproteobacteria</taxon>
        <taxon>Rhodobacterales</taxon>
        <taxon>Roseobacteraceae</taxon>
        <taxon>Aliiruegeria</taxon>
    </lineage>
</organism>
<dbReference type="EMBL" id="FNEK01000048">
    <property type="protein sequence ID" value="SDK65749.1"/>
    <property type="molecule type" value="Genomic_DNA"/>
</dbReference>
<dbReference type="PANTHER" id="PTHR35149">
    <property type="entry name" value="SLL5132 PROTEIN"/>
    <property type="match status" value="1"/>
</dbReference>
<dbReference type="PANTHER" id="PTHR35149:SF1">
    <property type="entry name" value="DUF5655 DOMAIN-CONTAINING PROTEIN"/>
    <property type="match status" value="1"/>
</dbReference>
<evidence type="ECO:0000259" key="1">
    <source>
        <dbReference type="Pfam" id="PF07510"/>
    </source>
</evidence>
<evidence type="ECO:0000313" key="3">
    <source>
        <dbReference type="Proteomes" id="UP000199382"/>
    </source>
</evidence>
<keyword evidence="3" id="KW-1185">Reference proteome</keyword>
<name>A0A1G9DPH9_9RHOB</name>
<dbReference type="OrthoDB" id="9798761at2"/>
<evidence type="ECO:0000313" key="2">
    <source>
        <dbReference type="EMBL" id="SDK65749.1"/>
    </source>
</evidence>